<dbReference type="InterPro" id="IPR015886">
    <property type="entry name" value="H2TH_FPG"/>
</dbReference>
<dbReference type="Pfam" id="PF01149">
    <property type="entry name" value="Fapy_DNA_glyco"/>
    <property type="match status" value="1"/>
</dbReference>
<evidence type="ECO:0000313" key="18">
    <source>
        <dbReference type="Proteomes" id="UP000199051"/>
    </source>
</evidence>
<evidence type="ECO:0000256" key="9">
    <source>
        <dbReference type="ARBA" id="ARBA00023204"/>
    </source>
</evidence>
<dbReference type="GO" id="GO:0000703">
    <property type="term" value="F:oxidized pyrimidine nucleobase lesion DNA N-glycosylase activity"/>
    <property type="evidence" value="ECO:0007669"/>
    <property type="project" value="TreeGrafter"/>
</dbReference>
<evidence type="ECO:0000256" key="4">
    <source>
        <dbReference type="ARBA" id="ARBA00022763"/>
    </source>
</evidence>
<protein>
    <recommendedName>
        <fullName evidence="2">DNA-(apurinic or apyrimidinic site) lyase</fullName>
        <ecNumber evidence="2">4.2.99.18</ecNumber>
    </recommendedName>
</protein>
<name>A0A1H9TK78_9PSEU</name>
<keyword evidence="5 14" id="KW-0863">Zinc-finger</keyword>
<dbReference type="InterPro" id="IPR010979">
    <property type="entry name" value="Ribosomal_uS13-like_H2TH"/>
</dbReference>
<dbReference type="GO" id="GO:0006284">
    <property type="term" value="P:base-excision repair"/>
    <property type="evidence" value="ECO:0007669"/>
    <property type="project" value="InterPro"/>
</dbReference>
<evidence type="ECO:0000256" key="3">
    <source>
        <dbReference type="ARBA" id="ARBA00022723"/>
    </source>
</evidence>
<dbReference type="Gene3D" id="3.20.190.10">
    <property type="entry name" value="MutM-like, N-terminal"/>
    <property type="match status" value="1"/>
</dbReference>
<keyword evidence="10" id="KW-0456">Lyase</keyword>
<dbReference type="AlphaFoldDB" id="A0A1H9TK78"/>
<dbReference type="PROSITE" id="PS01242">
    <property type="entry name" value="ZF_FPG_1"/>
    <property type="match status" value="1"/>
</dbReference>
<dbReference type="RefSeq" id="WP_143073506.1">
    <property type="nucleotide sequence ID" value="NZ_FOGI01000006.1"/>
</dbReference>
<keyword evidence="17" id="KW-0540">Nuclease</keyword>
<keyword evidence="11" id="KW-0511">Multifunctional enzyme</keyword>
<proteinExistence type="inferred from homology"/>
<evidence type="ECO:0000256" key="14">
    <source>
        <dbReference type="PROSITE-ProRule" id="PRU00391"/>
    </source>
</evidence>
<comment type="similarity">
    <text evidence="1">Belongs to the FPG family.</text>
</comment>
<keyword evidence="8" id="KW-0238">DNA-binding</keyword>
<dbReference type="SUPFAM" id="SSF46946">
    <property type="entry name" value="S13-like H2TH domain"/>
    <property type="match status" value="1"/>
</dbReference>
<gene>
    <name evidence="17" type="ORF">SAMN04487818_106319</name>
</gene>
<evidence type="ECO:0000256" key="8">
    <source>
        <dbReference type="ARBA" id="ARBA00023125"/>
    </source>
</evidence>
<dbReference type="CDD" id="cd08971">
    <property type="entry name" value="AcNei2_N"/>
    <property type="match status" value="1"/>
</dbReference>
<dbReference type="InterPro" id="IPR012319">
    <property type="entry name" value="FPG_cat"/>
</dbReference>
<dbReference type="GO" id="GO:0140078">
    <property type="term" value="F:class I DNA-(apurinic or apyrimidinic site) endonuclease activity"/>
    <property type="evidence" value="ECO:0007669"/>
    <property type="project" value="UniProtKB-EC"/>
</dbReference>
<dbReference type="EC" id="4.2.99.18" evidence="2"/>
<keyword evidence="7" id="KW-0862">Zinc</keyword>
<keyword evidence="9" id="KW-0234">DNA repair</keyword>
<dbReference type="EMBL" id="FOGI01000006">
    <property type="protein sequence ID" value="SER97309.1"/>
    <property type="molecule type" value="Genomic_DNA"/>
</dbReference>
<evidence type="ECO:0000256" key="11">
    <source>
        <dbReference type="ARBA" id="ARBA00023268"/>
    </source>
</evidence>
<keyword evidence="18" id="KW-1185">Reference proteome</keyword>
<dbReference type="SMART" id="SM01232">
    <property type="entry name" value="H2TH"/>
    <property type="match status" value="1"/>
</dbReference>
<accession>A0A1H9TK78</accession>
<evidence type="ECO:0000256" key="5">
    <source>
        <dbReference type="ARBA" id="ARBA00022771"/>
    </source>
</evidence>
<evidence type="ECO:0000256" key="12">
    <source>
        <dbReference type="ARBA" id="ARBA00023295"/>
    </source>
</evidence>
<evidence type="ECO:0000256" key="13">
    <source>
        <dbReference type="ARBA" id="ARBA00044632"/>
    </source>
</evidence>
<dbReference type="SUPFAM" id="SSF81624">
    <property type="entry name" value="N-terminal domain of MutM-like DNA repair proteins"/>
    <property type="match status" value="1"/>
</dbReference>
<keyword evidence="3" id="KW-0479">Metal-binding</keyword>
<comment type="catalytic activity">
    <reaction evidence="13">
        <text>2'-deoxyribonucleotide-(2'-deoxyribose 5'-phosphate)-2'-deoxyribonucleotide-DNA = a 3'-end 2'-deoxyribonucleotide-(2,3-dehydro-2,3-deoxyribose 5'-phosphate)-DNA + a 5'-end 5'-phospho-2'-deoxyribonucleoside-DNA + H(+)</text>
        <dbReference type="Rhea" id="RHEA:66592"/>
        <dbReference type="Rhea" id="RHEA-COMP:13180"/>
        <dbReference type="Rhea" id="RHEA-COMP:16897"/>
        <dbReference type="Rhea" id="RHEA-COMP:17067"/>
        <dbReference type="ChEBI" id="CHEBI:15378"/>
        <dbReference type="ChEBI" id="CHEBI:136412"/>
        <dbReference type="ChEBI" id="CHEBI:157695"/>
        <dbReference type="ChEBI" id="CHEBI:167181"/>
        <dbReference type="EC" id="4.2.99.18"/>
    </reaction>
</comment>
<dbReference type="PANTHER" id="PTHR42697">
    <property type="entry name" value="ENDONUCLEASE 8"/>
    <property type="match status" value="1"/>
</dbReference>
<dbReference type="GO" id="GO:0003684">
    <property type="term" value="F:damaged DNA binding"/>
    <property type="evidence" value="ECO:0007669"/>
    <property type="project" value="InterPro"/>
</dbReference>
<dbReference type="SMART" id="SM00898">
    <property type="entry name" value="Fapy_DNA_glyco"/>
    <property type="match status" value="1"/>
</dbReference>
<evidence type="ECO:0000256" key="2">
    <source>
        <dbReference type="ARBA" id="ARBA00012720"/>
    </source>
</evidence>
<evidence type="ECO:0000259" key="16">
    <source>
        <dbReference type="PROSITE" id="PS51068"/>
    </source>
</evidence>
<dbReference type="GO" id="GO:0008270">
    <property type="term" value="F:zinc ion binding"/>
    <property type="evidence" value="ECO:0007669"/>
    <property type="project" value="UniProtKB-KW"/>
</dbReference>
<evidence type="ECO:0000256" key="7">
    <source>
        <dbReference type="ARBA" id="ARBA00022833"/>
    </source>
</evidence>
<organism evidence="17 18">
    <name type="scientific">Actinokineospora terrae</name>
    <dbReference type="NCBI Taxonomy" id="155974"/>
    <lineage>
        <taxon>Bacteria</taxon>
        <taxon>Bacillati</taxon>
        <taxon>Actinomycetota</taxon>
        <taxon>Actinomycetes</taxon>
        <taxon>Pseudonocardiales</taxon>
        <taxon>Pseudonocardiaceae</taxon>
        <taxon>Actinokineospora</taxon>
    </lineage>
</organism>
<keyword evidence="4" id="KW-0227">DNA damage</keyword>
<keyword evidence="17" id="KW-0255">Endonuclease</keyword>
<dbReference type="InterPro" id="IPR044090">
    <property type="entry name" value="Nei2_N"/>
</dbReference>
<dbReference type="Gene3D" id="1.10.8.50">
    <property type="match status" value="1"/>
</dbReference>
<dbReference type="SUPFAM" id="SSF57716">
    <property type="entry name" value="Glucocorticoid receptor-like (DNA-binding domain)"/>
    <property type="match status" value="1"/>
</dbReference>
<dbReference type="Proteomes" id="UP000199051">
    <property type="component" value="Unassembled WGS sequence"/>
</dbReference>
<dbReference type="InterPro" id="IPR000214">
    <property type="entry name" value="Znf_DNA_glyclase/AP_lyase"/>
</dbReference>
<dbReference type="PROSITE" id="PS51066">
    <property type="entry name" value="ZF_FPG_2"/>
    <property type="match status" value="1"/>
</dbReference>
<evidence type="ECO:0000259" key="15">
    <source>
        <dbReference type="PROSITE" id="PS51066"/>
    </source>
</evidence>
<sequence length="265" mass="29022">MPEGDTIYRTAAMLTTALAGRVLTKGELRHPRLSTVELQGRAVLGARPVGKHLFLRFSENLSFRSHLAMDGIWQVSPVGARWRRPEHQARAVLHTEDTRAIGFLLQEMDLVETTDEDRLVEHLGPDLLDPGWGPAHAAEAVARLTADPAREIGLALLDQRVMAGVGNVFKAEICFVLGVSPWTPVSDVDAERAVAVSRDLLDRNKMTHDRCTTGDPRRDRGLWVYGHRTTPCLVCGGKVVATTQGAGTMERVAYYCPTCQPGPVG</sequence>
<dbReference type="Pfam" id="PF06831">
    <property type="entry name" value="H2TH"/>
    <property type="match status" value="1"/>
</dbReference>
<keyword evidence="6" id="KW-0378">Hydrolase</keyword>
<dbReference type="InterPro" id="IPR035937">
    <property type="entry name" value="FPG_N"/>
</dbReference>
<reference evidence="18" key="1">
    <citation type="submission" date="2016-10" db="EMBL/GenBank/DDBJ databases">
        <authorList>
            <person name="Varghese N."/>
            <person name="Submissions S."/>
        </authorList>
    </citation>
    <scope>NUCLEOTIDE SEQUENCE [LARGE SCALE GENOMIC DNA]</scope>
    <source>
        <strain evidence="18">DSM 44260</strain>
    </source>
</reference>
<dbReference type="PROSITE" id="PS51068">
    <property type="entry name" value="FPG_CAT"/>
    <property type="match status" value="1"/>
</dbReference>
<dbReference type="STRING" id="155974.SAMN04487818_106319"/>
<evidence type="ECO:0000256" key="1">
    <source>
        <dbReference type="ARBA" id="ARBA00009409"/>
    </source>
</evidence>
<keyword evidence="12" id="KW-0326">Glycosidase</keyword>
<evidence type="ECO:0000256" key="6">
    <source>
        <dbReference type="ARBA" id="ARBA00022801"/>
    </source>
</evidence>
<feature type="domain" description="FPG-type" evidence="15">
    <location>
        <begin position="223"/>
        <end position="261"/>
    </location>
</feature>
<dbReference type="PANTHER" id="PTHR42697:SF1">
    <property type="entry name" value="ENDONUCLEASE 8"/>
    <property type="match status" value="1"/>
</dbReference>
<evidence type="ECO:0000313" key="17">
    <source>
        <dbReference type="EMBL" id="SER97309.1"/>
    </source>
</evidence>
<evidence type="ECO:0000256" key="10">
    <source>
        <dbReference type="ARBA" id="ARBA00023239"/>
    </source>
</evidence>
<feature type="domain" description="Formamidopyrimidine-DNA glycosylase catalytic" evidence="16">
    <location>
        <begin position="2"/>
        <end position="102"/>
    </location>
</feature>
<dbReference type="InterPro" id="IPR015887">
    <property type="entry name" value="DNA_glyclase_Znf_dom_DNA_BS"/>
</dbReference>